<dbReference type="EMBL" id="CP003178">
    <property type="protein sequence ID" value="AEW00735.1"/>
    <property type="molecule type" value="Genomic_DNA"/>
</dbReference>
<dbReference type="InterPro" id="IPR023393">
    <property type="entry name" value="START-like_dom_sf"/>
</dbReference>
<dbReference type="OrthoDB" id="2355173at2"/>
<dbReference type="Pfam" id="PF08327">
    <property type="entry name" value="AHSA1"/>
    <property type="match status" value="1"/>
</dbReference>
<dbReference type="SUPFAM" id="SSF55961">
    <property type="entry name" value="Bet v1-like"/>
    <property type="match status" value="1"/>
</dbReference>
<organism evidence="3 4">
    <name type="scientific">Niastella koreensis (strain DSM 17620 / KACC 11465 / NBRC 106392 / GR20-10)</name>
    <dbReference type="NCBI Taxonomy" id="700598"/>
    <lineage>
        <taxon>Bacteria</taxon>
        <taxon>Pseudomonadati</taxon>
        <taxon>Bacteroidota</taxon>
        <taxon>Chitinophagia</taxon>
        <taxon>Chitinophagales</taxon>
        <taxon>Chitinophagaceae</taxon>
        <taxon>Niastella</taxon>
    </lineage>
</organism>
<proteinExistence type="inferred from homology"/>
<dbReference type="AlphaFoldDB" id="G8TIB8"/>
<name>G8TIB8_NIAKG</name>
<evidence type="ECO:0000313" key="3">
    <source>
        <dbReference type="EMBL" id="AEW00735.1"/>
    </source>
</evidence>
<dbReference type="Gene3D" id="3.30.530.20">
    <property type="match status" value="1"/>
</dbReference>
<evidence type="ECO:0000313" key="4">
    <source>
        <dbReference type="Proteomes" id="UP000005438"/>
    </source>
</evidence>
<sequence>MVSSIWPKRNKYLQMKKSLILTKERQIEATAEKVWSVLTENQWIEQWLGVQMITDWKIGSPIAFTFVYKDKEVKDKGSLLQFEVGKVLSYNYWSVFSATEDSPENYSDITFTITPEEKGVLLQLTQTNFTSQMMFAHAEKNWAETLDTIKQLAEEEAGYRI</sequence>
<evidence type="ECO:0000259" key="2">
    <source>
        <dbReference type="Pfam" id="PF08327"/>
    </source>
</evidence>
<feature type="domain" description="Activator of Hsp90 ATPase homologue 1/2-like C-terminal" evidence="2">
    <location>
        <begin position="29"/>
        <end position="154"/>
    </location>
</feature>
<dbReference type="HOGENOM" id="CLU_108923_4_1_10"/>
<dbReference type="KEGG" id="nko:Niako_4476"/>
<dbReference type="eggNOG" id="COG3832">
    <property type="taxonomic scope" value="Bacteria"/>
</dbReference>
<reference evidence="3 4" key="1">
    <citation type="submission" date="2011-12" db="EMBL/GenBank/DDBJ databases">
        <title>The complete genome of Niastella koreensis GR20-10.</title>
        <authorList>
            <consortium name="US DOE Joint Genome Institute (JGI-PGF)"/>
            <person name="Lucas S."/>
            <person name="Han J."/>
            <person name="Lapidus A."/>
            <person name="Bruce D."/>
            <person name="Goodwin L."/>
            <person name="Pitluck S."/>
            <person name="Peters L."/>
            <person name="Kyrpides N."/>
            <person name="Mavromatis K."/>
            <person name="Ivanova N."/>
            <person name="Mikhailova N."/>
            <person name="Davenport K."/>
            <person name="Saunders E."/>
            <person name="Detter J.C."/>
            <person name="Tapia R."/>
            <person name="Han C."/>
            <person name="Land M."/>
            <person name="Hauser L."/>
            <person name="Markowitz V."/>
            <person name="Cheng J.-F."/>
            <person name="Hugenholtz P."/>
            <person name="Woyke T."/>
            <person name="Wu D."/>
            <person name="Tindall B."/>
            <person name="Pomrenke H."/>
            <person name="Brambilla E."/>
            <person name="Klenk H.-P."/>
            <person name="Eisen J.A."/>
        </authorList>
    </citation>
    <scope>NUCLEOTIDE SEQUENCE [LARGE SCALE GENOMIC DNA]</scope>
    <source>
        <strain evidence="4">DSM 17620 / KACC 11465 / NBRC 106392 / GR20-10</strain>
    </source>
</reference>
<gene>
    <name evidence="3" type="ordered locus">Niako_4476</name>
</gene>
<comment type="similarity">
    <text evidence="1">Belongs to the AHA1 family.</text>
</comment>
<dbReference type="InterPro" id="IPR013538">
    <property type="entry name" value="ASHA1/2-like_C"/>
</dbReference>
<evidence type="ECO:0000256" key="1">
    <source>
        <dbReference type="ARBA" id="ARBA00006817"/>
    </source>
</evidence>
<protein>
    <submittedName>
        <fullName evidence="3">Activator of Hsp90 ATPase 1 family protein</fullName>
    </submittedName>
</protein>
<accession>G8TIB8</accession>
<dbReference type="Proteomes" id="UP000005438">
    <property type="component" value="Chromosome"/>
</dbReference>